<dbReference type="EMBL" id="CP039865">
    <property type="protein sequence ID" value="QCK87019.1"/>
    <property type="molecule type" value="Genomic_DNA"/>
</dbReference>
<dbReference type="AlphaFoldDB" id="A0A4D7QN22"/>
<dbReference type="PANTHER" id="PTHR30189:SF1">
    <property type="entry name" value="LPS-ASSEMBLY PROTEIN LPTD"/>
    <property type="match status" value="1"/>
</dbReference>
<keyword evidence="1" id="KW-0998">Cell outer membrane</keyword>
<sequence length="882" mass="97808">MLNAPTRLTGFSARIARSVTAAAVSACALIVASGGLAPLRAQISADGQPVPRSVLIGDPTQVLPIEPSRNAAGMPTVSSPATAPTFASTPSRNAAMQVNANQLVYDERTQRVTARGRVQIYYDGRTIEADEVIYDRTANRVRAVGNVRVTEPSGNIAHAQELDFDQSFQNGFVRSLNLETPDRRYIGAANVTREGGETTIFDRAVYTACEACRTDTTRPPSWQIKSKRIIHRESERTIYFEESRVEILGVPIAYVPYMWSPDPTVRKASGFLFPTISSSNRTGAGVEIPYFWNIQPNYDLLISPRYYSRQGFMPVAEWRHGFESGYYTLRGAAIWQKDPSVFSYSDGTPEVGNRTFRGVLQSTGMFRITERWQMGWEVNILSDAAFLRDYSLMLPGQTEANSRLYLRGQGPRSWFDLSTTRYVGITATDVNNKVLPTTHPVLDYFKVLDQSVLGGEFSWRSSVVSLTRESADVSVRDPRVPITCNTALAPSASNLTRSNCLVNGIDGTYTRASLEVAWRRRITDALGQVWEPFVSVRGDVAGYQLRNVGSVLGSFTNLSNDERVFTRFMPTVGLTYRYPWIAATEYGTTTVEPIVQFIARPSETLIGRLPNEDSQSLVFDDTNLFSYNKFSGWDRIEGGGRLNYGANITHRFVNGSTVNVMFGQSVSLFGLNSFAYGDPTVAGSYDPTGAGANSGLDKARSDYVARFTYQMNPNFRFSARGRFDERTLAVQRGEIEATGRFGAFALTGTYAYLAEQPILGYQVPRSGIGAAVSYNVSQNWTLYGAARFSFQRQNLSATYLDPTIAIAERNKIEGVTVGVNYLDDCFQFGFFYSRDFASTVVTSSGASETRDVHRFMFRFNVRTVGEIGVSQNVSNWFNPPVN</sequence>
<dbReference type="HAMAP" id="MF_01411">
    <property type="entry name" value="LPS_assembly_LptD"/>
    <property type="match status" value="1"/>
</dbReference>
<name>A0A4D7QN22_9HYPH</name>
<keyword evidence="1" id="KW-0472">Membrane</keyword>
<organism evidence="3 4">
    <name type="scientific">Phreatobacter aquaticus</name>
    <dbReference type="NCBI Taxonomy" id="2570229"/>
    <lineage>
        <taxon>Bacteria</taxon>
        <taxon>Pseudomonadati</taxon>
        <taxon>Pseudomonadota</taxon>
        <taxon>Alphaproteobacteria</taxon>
        <taxon>Hyphomicrobiales</taxon>
        <taxon>Phreatobacteraceae</taxon>
        <taxon>Phreatobacter</taxon>
    </lineage>
</organism>
<proteinExistence type="inferred from homology"/>
<dbReference type="OrthoDB" id="9760225at2"/>
<accession>A0A4D7QN22</accession>
<gene>
    <name evidence="1" type="primary">lptD</name>
    <name evidence="3" type="ORF">E8L99_15245</name>
</gene>
<dbReference type="Proteomes" id="UP000298588">
    <property type="component" value="Chromosome"/>
</dbReference>
<dbReference type="GO" id="GO:0043165">
    <property type="term" value="P:Gram-negative-bacterium-type cell outer membrane assembly"/>
    <property type="evidence" value="ECO:0007669"/>
    <property type="project" value="UniProtKB-UniRule"/>
</dbReference>
<comment type="function">
    <text evidence="1">Involved in the assembly of lipopolysaccharide (LPS) at the surface of the outer membrane.</text>
</comment>
<dbReference type="RefSeq" id="WP_137100350.1">
    <property type="nucleotide sequence ID" value="NZ_CP039865.1"/>
</dbReference>
<dbReference type="InterPro" id="IPR050218">
    <property type="entry name" value="LptD"/>
</dbReference>
<keyword evidence="1" id="KW-0732">Signal</keyword>
<comment type="subcellular location">
    <subcellularLocation>
        <location evidence="1">Cell outer membrane</location>
    </subcellularLocation>
</comment>
<evidence type="ECO:0000313" key="3">
    <source>
        <dbReference type="EMBL" id="QCK87019.1"/>
    </source>
</evidence>
<dbReference type="GO" id="GO:1990351">
    <property type="term" value="C:transporter complex"/>
    <property type="evidence" value="ECO:0007669"/>
    <property type="project" value="TreeGrafter"/>
</dbReference>
<dbReference type="GO" id="GO:0015920">
    <property type="term" value="P:lipopolysaccharide transport"/>
    <property type="evidence" value="ECO:0007669"/>
    <property type="project" value="InterPro"/>
</dbReference>
<evidence type="ECO:0000256" key="1">
    <source>
        <dbReference type="HAMAP-Rule" id="MF_01411"/>
    </source>
</evidence>
<dbReference type="KEGG" id="paqt:E8L99_15245"/>
<dbReference type="Pfam" id="PF04453">
    <property type="entry name" value="LptD"/>
    <property type="match status" value="1"/>
</dbReference>
<comment type="subunit">
    <text evidence="1">Component of the lipopolysaccharide transport and assembly complex.</text>
</comment>
<comment type="caution">
    <text evidence="1">Lacks conserved residue(s) required for the propagation of feature annotation.</text>
</comment>
<comment type="similarity">
    <text evidence="1">Belongs to the LptD family.</text>
</comment>
<feature type="domain" description="LptD C-terminal" evidence="2">
    <location>
        <begin position="356"/>
        <end position="780"/>
    </location>
</feature>
<dbReference type="Gene3D" id="2.60.450.10">
    <property type="entry name" value="Lipopolysaccharide (LPS) transport protein A like domain"/>
    <property type="match status" value="1"/>
</dbReference>
<dbReference type="PANTHER" id="PTHR30189">
    <property type="entry name" value="LPS-ASSEMBLY PROTEIN"/>
    <property type="match status" value="1"/>
</dbReference>
<dbReference type="GO" id="GO:0009279">
    <property type="term" value="C:cell outer membrane"/>
    <property type="evidence" value="ECO:0007669"/>
    <property type="project" value="UniProtKB-SubCell"/>
</dbReference>
<protein>
    <recommendedName>
        <fullName evidence="1">LPS-assembly protein LptD</fullName>
    </recommendedName>
</protein>
<evidence type="ECO:0000313" key="4">
    <source>
        <dbReference type="Proteomes" id="UP000298588"/>
    </source>
</evidence>
<keyword evidence="4" id="KW-1185">Reference proteome</keyword>
<reference evidence="3 4" key="1">
    <citation type="submission" date="2019-04" db="EMBL/GenBank/DDBJ databases">
        <title>Phreatobacter aquaticus sp. nov.</title>
        <authorList>
            <person name="Choi A."/>
            <person name="Baek K."/>
        </authorList>
    </citation>
    <scope>NUCLEOTIDE SEQUENCE [LARGE SCALE GENOMIC DNA]</scope>
    <source>
        <strain evidence="3 4">NMCR1094</strain>
    </source>
</reference>
<evidence type="ECO:0000259" key="2">
    <source>
        <dbReference type="Pfam" id="PF04453"/>
    </source>
</evidence>
<dbReference type="InterPro" id="IPR020889">
    <property type="entry name" value="LipoPS_assembly_LptD"/>
</dbReference>
<dbReference type="InterPro" id="IPR007543">
    <property type="entry name" value="LptD_C"/>
</dbReference>